<evidence type="ECO:0000256" key="4">
    <source>
        <dbReference type="HAMAP-Rule" id="MF_00836"/>
    </source>
</evidence>
<dbReference type="AlphaFoldDB" id="A0A8F6TYC4"/>
<organism evidence="6 7">
    <name type="scientific">Gymnodinialimonas ceratoperidinii</name>
    <dbReference type="NCBI Taxonomy" id="2856823"/>
    <lineage>
        <taxon>Bacteria</taxon>
        <taxon>Pseudomonadati</taxon>
        <taxon>Pseudomonadota</taxon>
        <taxon>Alphaproteobacteria</taxon>
        <taxon>Rhodobacterales</taxon>
        <taxon>Paracoccaceae</taxon>
        <taxon>Gymnodinialimonas</taxon>
    </lineage>
</organism>
<gene>
    <name evidence="4 6" type="primary">phnN</name>
    <name evidence="6" type="ORF">KYE46_08175</name>
</gene>
<dbReference type="InterPro" id="IPR008145">
    <property type="entry name" value="GK/Ca_channel_bsu"/>
</dbReference>
<dbReference type="RefSeq" id="WP_219004829.1">
    <property type="nucleotide sequence ID" value="NZ_CP079194.1"/>
</dbReference>
<sequence length="191" mass="20232">MSIPSTSQHQGRFIAVVGPSGAGKDSVMAGLCAARPDLHRVHRTITRPAQEGDAEDEPYEAVSDATFARRAERGDFILHWSAHGLRYGIPASVQSLIAGGQDVLANLSRGALTEAGERFETLVVLHVTAAPEILAKRLNARGREQGAALARRLSRSAPPLPKGLPIIEIDNSGTLQASVSDALAALYPERG</sequence>
<dbReference type="SMART" id="SM00072">
    <property type="entry name" value="GuKc"/>
    <property type="match status" value="1"/>
</dbReference>
<evidence type="ECO:0000313" key="6">
    <source>
        <dbReference type="EMBL" id="QXT41172.1"/>
    </source>
</evidence>
<dbReference type="PANTHER" id="PTHR23117">
    <property type="entry name" value="GUANYLATE KINASE-RELATED"/>
    <property type="match status" value="1"/>
</dbReference>
<dbReference type="GO" id="GO:0005524">
    <property type="term" value="F:ATP binding"/>
    <property type="evidence" value="ECO:0007669"/>
    <property type="project" value="UniProtKB-KW"/>
</dbReference>
<evidence type="ECO:0000259" key="5">
    <source>
        <dbReference type="PROSITE" id="PS50052"/>
    </source>
</evidence>
<dbReference type="KEGG" id="gce:KYE46_08175"/>
<keyword evidence="1 4" id="KW-0808">Transferase</keyword>
<dbReference type="NCBIfam" id="TIGR02322">
    <property type="entry name" value="phosphon_PhnN"/>
    <property type="match status" value="1"/>
</dbReference>
<dbReference type="PROSITE" id="PS50052">
    <property type="entry name" value="GUANYLATE_KINASE_2"/>
    <property type="match status" value="1"/>
</dbReference>
<feature type="domain" description="Guanylate kinase-like" evidence="5">
    <location>
        <begin position="11"/>
        <end position="187"/>
    </location>
</feature>
<comment type="similarity">
    <text evidence="4">Belongs to the ribose 1,5-bisphosphokinase family.</text>
</comment>
<protein>
    <recommendedName>
        <fullName evidence="4">Ribose 1,5-bisphosphate phosphokinase PhnN</fullName>
        <ecNumber evidence="4">2.7.4.23</ecNumber>
    </recommendedName>
    <alternativeName>
        <fullName evidence="4">Ribose 1,5-bisphosphokinase</fullName>
    </alternativeName>
</protein>
<feature type="binding site" evidence="4">
    <location>
        <begin position="18"/>
        <end position="25"/>
    </location>
    <ligand>
        <name>ATP</name>
        <dbReference type="ChEBI" id="CHEBI:30616"/>
    </ligand>
</feature>
<dbReference type="InterPro" id="IPR008144">
    <property type="entry name" value="Guanylate_kin-like_dom"/>
</dbReference>
<dbReference type="GO" id="GO:0019634">
    <property type="term" value="P:organic phosphonate metabolic process"/>
    <property type="evidence" value="ECO:0007669"/>
    <property type="project" value="UniProtKB-UniRule"/>
</dbReference>
<evidence type="ECO:0000313" key="7">
    <source>
        <dbReference type="Proteomes" id="UP000825009"/>
    </source>
</evidence>
<dbReference type="UniPathway" id="UPA00087">
    <property type="reaction ID" value="UER00175"/>
</dbReference>
<evidence type="ECO:0000256" key="1">
    <source>
        <dbReference type="ARBA" id="ARBA00022679"/>
    </source>
</evidence>
<name>A0A8F6TYC4_9RHOB</name>
<dbReference type="InterPro" id="IPR012699">
    <property type="entry name" value="PhnN"/>
</dbReference>
<dbReference type="GO" id="GO:0033863">
    <property type="term" value="F:ribose 1,5-bisphosphate phosphokinase activity"/>
    <property type="evidence" value="ECO:0007669"/>
    <property type="project" value="UniProtKB-UniRule"/>
</dbReference>
<proteinExistence type="inferred from homology"/>
<dbReference type="HAMAP" id="MF_00836">
    <property type="entry name" value="PhnN"/>
    <property type="match status" value="1"/>
</dbReference>
<dbReference type="EC" id="2.7.4.23" evidence="4"/>
<dbReference type="EMBL" id="CP079194">
    <property type="protein sequence ID" value="QXT41172.1"/>
    <property type="molecule type" value="Genomic_DNA"/>
</dbReference>
<keyword evidence="3 4" id="KW-0067">ATP-binding</keyword>
<comment type="catalytic activity">
    <reaction evidence="4">
        <text>alpha-D-ribose 1,5-bisphosphate + ATP = 5-phospho-alpha-D-ribose 1-diphosphate + ADP</text>
        <dbReference type="Rhea" id="RHEA:20109"/>
        <dbReference type="ChEBI" id="CHEBI:30616"/>
        <dbReference type="ChEBI" id="CHEBI:58017"/>
        <dbReference type="ChEBI" id="CHEBI:68688"/>
        <dbReference type="ChEBI" id="CHEBI:456216"/>
        <dbReference type="EC" id="2.7.4.23"/>
    </reaction>
</comment>
<dbReference type="Proteomes" id="UP000825009">
    <property type="component" value="Chromosome"/>
</dbReference>
<dbReference type="Pfam" id="PF00625">
    <property type="entry name" value="Guanylate_kin"/>
    <property type="match status" value="1"/>
</dbReference>
<keyword evidence="2 4" id="KW-0547">Nucleotide-binding</keyword>
<accession>A0A8F6TYC4</accession>
<keyword evidence="7" id="KW-1185">Reference proteome</keyword>
<evidence type="ECO:0000256" key="3">
    <source>
        <dbReference type="ARBA" id="ARBA00022840"/>
    </source>
</evidence>
<evidence type="ECO:0000256" key="2">
    <source>
        <dbReference type="ARBA" id="ARBA00022741"/>
    </source>
</evidence>
<dbReference type="GO" id="GO:0006015">
    <property type="term" value="P:5-phosphoribose 1-diphosphate biosynthetic process"/>
    <property type="evidence" value="ECO:0007669"/>
    <property type="project" value="UniProtKB-UniRule"/>
</dbReference>
<dbReference type="PANTHER" id="PTHR23117:SF8">
    <property type="entry name" value="RIBOSE 1,5-BISPHOSPHATE PHOSPHOKINASE PHNN"/>
    <property type="match status" value="1"/>
</dbReference>
<reference evidence="6 7" key="1">
    <citation type="submission" date="2021-07" db="EMBL/GenBank/DDBJ databases">
        <title>A novel Jannaschia species isolated from marine dinoflagellate Ceratoperidinium margalefii.</title>
        <authorList>
            <person name="Jiang Y."/>
            <person name="Li Z."/>
        </authorList>
    </citation>
    <scope>NUCLEOTIDE SEQUENCE [LARGE SCALE GENOMIC DNA]</scope>
    <source>
        <strain evidence="6 7">J12C1-MA-4</strain>
    </source>
</reference>
<comment type="function">
    <text evidence="4">Catalyzes the phosphorylation of ribose 1,5-bisphosphate to 5-phospho-D-ribosyl alpha-1-diphosphate (PRPP).</text>
</comment>
<comment type="pathway">
    <text evidence="4">Metabolic intermediate biosynthesis; 5-phospho-alpha-D-ribose 1-diphosphate biosynthesis; 5-phospho-alpha-D-ribose 1-diphosphate from D-ribose 5-phosphate (route II): step 3/3.</text>
</comment>
<dbReference type="GO" id="GO:0005829">
    <property type="term" value="C:cytosol"/>
    <property type="evidence" value="ECO:0007669"/>
    <property type="project" value="TreeGrafter"/>
</dbReference>